<evidence type="ECO:0000256" key="5">
    <source>
        <dbReference type="SAM" id="Phobius"/>
    </source>
</evidence>
<reference evidence="7" key="1">
    <citation type="submission" date="2021-02" db="EMBL/GenBank/DDBJ databases">
        <authorList>
            <person name="Nowell W R."/>
        </authorList>
    </citation>
    <scope>NUCLEOTIDE SEQUENCE</scope>
</reference>
<feature type="transmembrane region" description="Helical" evidence="5">
    <location>
        <begin position="69"/>
        <end position="93"/>
    </location>
</feature>
<feature type="transmembrane region" description="Helical" evidence="5">
    <location>
        <begin position="247"/>
        <end position="267"/>
    </location>
</feature>
<feature type="transmembrane region" description="Helical" evidence="5">
    <location>
        <begin position="149"/>
        <end position="171"/>
    </location>
</feature>
<feature type="transmembrane region" description="Helical" evidence="5">
    <location>
        <begin position="203"/>
        <end position="226"/>
    </location>
</feature>
<feature type="transmembrane region" description="Helical" evidence="5">
    <location>
        <begin position="36"/>
        <end position="57"/>
    </location>
</feature>
<sequence length="342" mass="40324">MNSNDEQNATGEPMVTNNNAIDSIEDILIANNIQYIILQLFQLISIPCYLFLFYHIWKRSTIRKAIDMHVFILILLLSFITLIGDISVFLHYLRINSVWPCNHSLCLYWMWIDNLCYTLGMWLMTWASIERHILIFHRNLLNTFKKRLIVHYIPLTLCIVYCCIYSSYLIFGYPCENVFDCASVLCGSACAYNDFNLAQYDTITNSIVTTILIVLCSISLLFRVLWRKYRSHQRLRWSKIRKMTIQLLSISCLYMITTIPINSEYLIGFVSMESVGYTYLSNMMYLLYCFLPFVCLTTLPELRQKVQICHFHRRHRAVAPLFLLHKTPKMIHTRLPLNKNNN</sequence>
<feature type="transmembrane region" description="Helical" evidence="5">
    <location>
        <begin position="279"/>
        <end position="299"/>
    </location>
</feature>
<accession>A0A813ZMF6</accession>
<keyword evidence="4 5" id="KW-0472">Membrane</keyword>
<protein>
    <recommendedName>
        <fullName evidence="6">G-protein coupled receptors family 1 profile domain-containing protein</fullName>
    </recommendedName>
</protein>
<keyword evidence="9" id="KW-1185">Reference proteome</keyword>
<proteinExistence type="predicted"/>
<dbReference type="Gene3D" id="1.20.1070.10">
    <property type="entry name" value="Rhodopsin 7-helix transmembrane proteins"/>
    <property type="match status" value="1"/>
</dbReference>
<name>A0A813ZMF6_ADIRI</name>
<dbReference type="GO" id="GO:0016020">
    <property type="term" value="C:membrane"/>
    <property type="evidence" value="ECO:0007669"/>
    <property type="project" value="UniProtKB-SubCell"/>
</dbReference>
<evidence type="ECO:0000256" key="3">
    <source>
        <dbReference type="ARBA" id="ARBA00022989"/>
    </source>
</evidence>
<comment type="subcellular location">
    <subcellularLocation>
        <location evidence="1">Membrane</location>
    </subcellularLocation>
</comment>
<feature type="transmembrane region" description="Helical" evidence="5">
    <location>
        <begin position="108"/>
        <end position="129"/>
    </location>
</feature>
<dbReference type="PROSITE" id="PS50262">
    <property type="entry name" value="G_PROTEIN_RECEP_F1_2"/>
    <property type="match status" value="1"/>
</dbReference>
<dbReference type="AlphaFoldDB" id="A0A813ZMF6"/>
<evidence type="ECO:0000256" key="4">
    <source>
        <dbReference type="ARBA" id="ARBA00023136"/>
    </source>
</evidence>
<feature type="domain" description="G-protein coupled receptors family 1 profile" evidence="6">
    <location>
        <begin position="48"/>
        <end position="303"/>
    </location>
</feature>
<evidence type="ECO:0000259" key="6">
    <source>
        <dbReference type="PROSITE" id="PS50262"/>
    </source>
</evidence>
<dbReference type="Proteomes" id="UP000663852">
    <property type="component" value="Unassembled WGS sequence"/>
</dbReference>
<evidence type="ECO:0000313" key="9">
    <source>
        <dbReference type="Proteomes" id="UP000663828"/>
    </source>
</evidence>
<dbReference type="EMBL" id="CAJNOJ010000281">
    <property type="protein sequence ID" value="CAF1366579.1"/>
    <property type="molecule type" value="Genomic_DNA"/>
</dbReference>
<dbReference type="EMBL" id="CAJNOR010000394">
    <property type="protein sequence ID" value="CAF0901506.1"/>
    <property type="molecule type" value="Genomic_DNA"/>
</dbReference>
<keyword evidence="3 5" id="KW-1133">Transmembrane helix</keyword>
<dbReference type="Proteomes" id="UP000663828">
    <property type="component" value="Unassembled WGS sequence"/>
</dbReference>
<comment type="caution">
    <text evidence="7">The sequence shown here is derived from an EMBL/GenBank/DDBJ whole genome shotgun (WGS) entry which is preliminary data.</text>
</comment>
<dbReference type="SUPFAM" id="SSF81321">
    <property type="entry name" value="Family A G protein-coupled receptor-like"/>
    <property type="match status" value="1"/>
</dbReference>
<keyword evidence="2 5" id="KW-0812">Transmembrane</keyword>
<organism evidence="7 9">
    <name type="scientific">Adineta ricciae</name>
    <name type="common">Rotifer</name>
    <dbReference type="NCBI Taxonomy" id="249248"/>
    <lineage>
        <taxon>Eukaryota</taxon>
        <taxon>Metazoa</taxon>
        <taxon>Spiralia</taxon>
        <taxon>Gnathifera</taxon>
        <taxon>Rotifera</taxon>
        <taxon>Eurotatoria</taxon>
        <taxon>Bdelloidea</taxon>
        <taxon>Adinetida</taxon>
        <taxon>Adinetidae</taxon>
        <taxon>Adineta</taxon>
    </lineage>
</organism>
<evidence type="ECO:0000313" key="7">
    <source>
        <dbReference type="EMBL" id="CAF0901506.1"/>
    </source>
</evidence>
<evidence type="ECO:0000313" key="8">
    <source>
        <dbReference type="EMBL" id="CAF1366579.1"/>
    </source>
</evidence>
<gene>
    <name evidence="8" type="ORF">EDS130_LOCUS34132</name>
    <name evidence="7" type="ORF">XAT740_LOCUS8048</name>
</gene>
<evidence type="ECO:0000256" key="1">
    <source>
        <dbReference type="ARBA" id="ARBA00004370"/>
    </source>
</evidence>
<dbReference type="InterPro" id="IPR017452">
    <property type="entry name" value="GPCR_Rhodpsn_7TM"/>
</dbReference>
<evidence type="ECO:0000256" key="2">
    <source>
        <dbReference type="ARBA" id="ARBA00022692"/>
    </source>
</evidence>